<dbReference type="EMBL" id="CACVBM020001472">
    <property type="protein sequence ID" value="CAA7051227.1"/>
    <property type="molecule type" value="Genomic_DNA"/>
</dbReference>
<dbReference type="PANTHER" id="PTHR47293">
    <property type="entry name" value="JACALIN-RELATED LECTIN 3"/>
    <property type="match status" value="1"/>
</dbReference>
<keyword evidence="2" id="KW-0430">Lectin</keyword>
<dbReference type="SMART" id="SM00915">
    <property type="entry name" value="Jacalin"/>
    <property type="match status" value="1"/>
</dbReference>
<organism evidence="4 6">
    <name type="scientific">Microthlaspi erraticum</name>
    <dbReference type="NCBI Taxonomy" id="1685480"/>
    <lineage>
        <taxon>Eukaryota</taxon>
        <taxon>Viridiplantae</taxon>
        <taxon>Streptophyta</taxon>
        <taxon>Embryophyta</taxon>
        <taxon>Tracheophyta</taxon>
        <taxon>Spermatophyta</taxon>
        <taxon>Magnoliopsida</taxon>
        <taxon>eudicotyledons</taxon>
        <taxon>Gunneridae</taxon>
        <taxon>Pentapetalae</taxon>
        <taxon>rosids</taxon>
        <taxon>malvids</taxon>
        <taxon>Brassicales</taxon>
        <taxon>Brassicaceae</taxon>
        <taxon>Coluteocarpeae</taxon>
        <taxon>Microthlaspi</taxon>
    </lineage>
</organism>
<sequence>MIRAGPVGSKVAGYSEVEWNEKGRTMISNIYVSYSKNLITSIQFGYLEKGVLVLSKKFGPSDGHNLRVVTLKQDEYVTGLTGVLALSLGIKILTFHTNLGKHGPIGILDGDYADDPTIEIDPAIHDRCEFDGFFGSYNGSNLSSIGMYVNPTARSDEVVKSETFPQATPCSSLQQKSFAVFCQNFR</sequence>
<evidence type="ECO:0000256" key="2">
    <source>
        <dbReference type="ARBA" id="ARBA00022734"/>
    </source>
</evidence>
<reference evidence="4 6" key="1">
    <citation type="submission" date="2020-01" db="EMBL/GenBank/DDBJ databases">
        <authorList>
            <person name="Mishra B."/>
        </authorList>
    </citation>
    <scope>NUCLEOTIDE SEQUENCE [LARGE SCALE GENOMIC DNA]</scope>
</reference>
<evidence type="ECO:0000256" key="1">
    <source>
        <dbReference type="ARBA" id="ARBA00006568"/>
    </source>
</evidence>
<dbReference type="Proteomes" id="UP000467841">
    <property type="component" value="Unassembled WGS sequence"/>
</dbReference>
<feature type="domain" description="Jacalin-type lectin" evidence="3">
    <location>
        <begin position="1"/>
        <end position="151"/>
    </location>
</feature>
<dbReference type="GO" id="GO:0030246">
    <property type="term" value="F:carbohydrate binding"/>
    <property type="evidence" value="ECO:0007669"/>
    <property type="project" value="UniProtKB-KW"/>
</dbReference>
<dbReference type="InterPro" id="IPR001229">
    <property type="entry name" value="Jacalin-like_lectin_dom"/>
</dbReference>
<gene>
    <name evidence="4" type="ORF">MERR_LOCUS38462</name>
    <name evidence="5" type="ORF">MERR_LOCUS45783</name>
</gene>
<dbReference type="InterPro" id="IPR036404">
    <property type="entry name" value="Jacalin-like_lectin_dom_sf"/>
</dbReference>
<dbReference type="PANTHER" id="PTHR47293:SF47">
    <property type="entry name" value="JACALIN-TYPE LECTIN DOMAIN-CONTAINING PROTEIN"/>
    <property type="match status" value="1"/>
</dbReference>
<dbReference type="Pfam" id="PF01419">
    <property type="entry name" value="Jacalin"/>
    <property type="match status" value="1"/>
</dbReference>
<dbReference type="PROSITE" id="PS51752">
    <property type="entry name" value="JACALIN_LECTIN"/>
    <property type="match status" value="1"/>
</dbReference>
<dbReference type="EMBL" id="CACVBM020001729">
    <property type="protein sequence ID" value="CAA7058547.1"/>
    <property type="molecule type" value="Genomic_DNA"/>
</dbReference>
<comment type="similarity">
    <text evidence="1">Belongs to the jacalin lectin family.</text>
</comment>
<evidence type="ECO:0000259" key="3">
    <source>
        <dbReference type="PROSITE" id="PS51752"/>
    </source>
</evidence>
<evidence type="ECO:0000313" key="5">
    <source>
        <dbReference type="EMBL" id="CAA7058547.1"/>
    </source>
</evidence>
<dbReference type="OrthoDB" id="581739at2759"/>
<dbReference type="Gene3D" id="2.100.10.30">
    <property type="entry name" value="Jacalin-like lectin domain"/>
    <property type="match status" value="1"/>
</dbReference>
<dbReference type="SUPFAM" id="SSF51101">
    <property type="entry name" value="Mannose-binding lectins"/>
    <property type="match status" value="1"/>
</dbReference>
<evidence type="ECO:0000313" key="4">
    <source>
        <dbReference type="EMBL" id="CAA7051227.1"/>
    </source>
</evidence>
<keyword evidence="6" id="KW-1185">Reference proteome</keyword>
<dbReference type="AlphaFoldDB" id="A0A6D2KT64"/>
<evidence type="ECO:0000313" key="6">
    <source>
        <dbReference type="Proteomes" id="UP000467841"/>
    </source>
</evidence>
<accession>A0A6D2KT64</accession>
<name>A0A6D2KT64_9BRAS</name>
<proteinExistence type="inferred from homology"/>
<protein>
    <recommendedName>
        <fullName evidence="3">Jacalin-type lectin domain-containing protein</fullName>
    </recommendedName>
</protein>